<proteinExistence type="inferred from homology"/>
<comment type="subcellular location">
    <subcellularLocation>
        <location evidence="7">Cytoplasm</location>
        <location evidence="7">Nucleoid</location>
    </subcellularLocation>
</comment>
<dbReference type="InterPro" id="IPR007159">
    <property type="entry name" value="SpoVT-AbrB_dom"/>
</dbReference>
<comment type="similarity">
    <text evidence="7">Belongs to the MraZ family.</text>
</comment>
<evidence type="ECO:0000256" key="1">
    <source>
        <dbReference type="ARBA" id="ARBA00013860"/>
    </source>
</evidence>
<dbReference type="FunFam" id="3.40.1550.20:FF:000002">
    <property type="entry name" value="Transcriptional regulator MraZ"/>
    <property type="match status" value="1"/>
</dbReference>
<dbReference type="InterPro" id="IPR038619">
    <property type="entry name" value="MraZ_sf"/>
</dbReference>
<dbReference type="GO" id="GO:2000143">
    <property type="term" value="P:negative regulation of DNA-templated transcription initiation"/>
    <property type="evidence" value="ECO:0007669"/>
    <property type="project" value="TreeGrafter"/>
</dbReference>
<name>A0A133PPA3_9FIRM</name>
<dbReference type="EMBL" id="LRQE01000025">
    <property type="protein sequence ID" value="KXA30467.1"/>
    <property type="molecule type" value="Genomic_DNA"/>
</dbReference>
<protein>
    <recommendedName>
        <fullName evidence="1 7">Transcriptional regulator MraZ</fullName>
    </recommendedName>
</protein>
<comment type="caution">
    <text evidence="9">The sequence shown here is derived from an EMBL/GenBank/DDBJ whole genome shotgun (WGS) entry which is preliminary data.</text>
</comment>
<dbReference type="GO" id="GO:0000976">
    <property type="term" value="F:transcription cis-regulatory region binding"/>
    <property type="evidence" value="ECO:0007669"/>
    <property type="project" value="TreeGrafter"/>
</dbReference>
<dbReference type="InterPro" id="IPR037914">
    <property type="entry name" value="SpoVT-AbrB_sf"/>
</dbReference>
<keyword evidence="2 7" id="KW-0963">Cytoplasm</keyword>
<evidence type="ECO:0000256" key="5">
    <source>
        <dbReference type="ARBA" id="ARBA00023125"/>
    </source>
</evidence>
<dbReference type="PANTHER" id="PTHR34701">
    <property type="entry name" value="TRANSCRIPTIONAL REGULATOR MRAZ"/>
    <property type="match status" value="1"/>
</dbReference>
<organism evidence="9">
    <name type="scientific">Peptoniphilus harei</name>
    <dbReference type="NCBI Taxonomy" id="54005"/>
    <lineage>
        <taxon>Bacteria</taxon>
        <taxon>Bacillati</taxon>
        <taxon>Bacillota</taxon>
        <taxon>Tissierellia</taxon>
        <taxon>Tissierellales</taxon>
        <taxon>Peptoniphilaceae</taxon>
        <taxon>Peptoniphilus</taxon>
    </lineage>
</organism>
<evidence type="ECO:0000256" key="6">
    <source>
        <dbReference type="ARBA" id="ARBA00023163"/>
    </source>
</evidence>
<dbReference type="InterPro" id="IPR020603">
    <property type="entry name" value="MraZ_dom"/>
</dbReference>
<dbReference type="AlphaFoldDB" id="A0A133PPA3"/>
<dbReference type="GO" id="GO:0003700">
    <property type="term" value="F:DNA-binding transcription factor activity"/>
    <property type="evidence" value="ECO:0007669"/>
    <property type="project" value="UniProtKB-UniRule"/>
</dbReference>
<dbReference type="NCBIfam" id="TIGR00242">
    <property type="entry name" value="division/cell wall cluster transcriptional repressor MraZ"/>
    <property type="match status" value="1"/>
</dbReference>
<dbReference type="Pfam" id="PF02381">
    <property type="entry name" value="MraZ"/>
    <property type="match status" value="2"/>
</dbReference>
<evidence type="ECO:0000313" key="9">
    <source>
        <dbReference type="EMBL" id="KXA30467.1"/>
    </source>
</evidence>
<evidence type="ECO:0000256" key="3">
    <source>
        <dbReference type="ARBA" id="ARBA00022737"/>
    </source>
</evidence>
<dbReference type="PANTHER" id="PTHR34701:SF1">
    <property type="entry name" value="TRANSCRIPTIONAL REGULATOR MRAZ"/>
    <property type="match status" value="1"/>
</dbReference>
<evidence type="ECO:0000313" key="10">
    <source>
        <dbReference type="Proteomes" id="UP000070174"/>
    </source>
</evidence>
<evidence type="ECO:0000256" key="4">
    <source>
        <dbReference type="ARBA" id="ARBA00023015"/>
    </source>
</evidence>
<evidence type="ECO:0000256" key="2">
    <source>
        <dbReference type="ARBA" id="ARBA00022490"/>
    </source>
</evidence>
<evidence type="ECO:0000259" key="8">
    <source>
        <dbReference type="PROSITE" id="PS51740"/>
    </source>
</evidence>
<accession>A0A133PPA3</accession>
<dbReference type="SUPFAM" id="SSF89447">
    <property type="entry name" value="AbrB/MazE/MraZ-like"/>
    <property type="match status" value="1"/>
</dbReference>
<keyword evidence="5 7" id="KW-0238">DNA-binding</keyword>
<dbReference type="InterPro" id="IPR035644">
    <property type="entry name" value="MraZ_C"/>
</dbReference>
<dbReference type="InterPro" id="IPR003444">
    <property type="entry name" value="MraZ"/>
</dbReference>
<dbReference type="Gene3D" id="3.40.1550.20">
    <property type="entry name" value="Transcriptional regulator MraZ domain"/>
    <property type="match status" value="1"/>
</dbReference>
<sequence>MENVMLIGEFRHNLDPKGRVTIPSKFREDLSSFVMTKGLDDCLFLYPSDQWEKIENKLKELPMTNKAVRSFVRTFFSGAVDCELDKQGRVLIGEHLREYADLIDKCVIIGLSNRAEIWSEENWNKYNEEEALSYEELAEKMSELGI</sequence>
<dbReference type="Proteomes" id="UP000070174">
    <property type="component" value="Unassembled WGS sequence"/>
</dbReference>
<keyword evidence="3" id="KW-0677">Repeat</keyword>
<feature type="domain" description="SpoVT-AbrB" evidence="8">
    <location>
        <begin position="9"/>
        <end position="50"/>
    </location>
</feature>
<dbReference type="GO" id="GO:0005737">
    <property type="term" value="C:cytoplasm"/>
    <property type="evidence" value="ECO:0007669"/>
    <property type="project" value="UniProtKB-UniRule"/>
</dbReference>
<dbReference type="GO" id="GO:0009295">
    <property type="term" value="C:nucleoid"/>
    <property type="evidence" value="ECO:0007669"/>
    <property type="project" value="UniProtKB-SubCell"/>
</dbReference>
<keyword evidence="4 7" id="KW-0805">Transcription regulation</keyword>
<feature type="domain" description="SpoVT-AbrB" evidence="8">
    <location>
        <begin position="79"/>
        <end position="122"/>
    </location>
</feature>
<dbReference type="PROSITE" id="PS51740">
    <property type="entry name" value="SPOVT_ABRB"/>
    <property type="match status" value="2"/>
</dbReference>
<reference evidence="9 10" key="1">
    <citation type="submission" date="2016-01" db="EMBL/GenBank/DDBJ databases">
        <authorList>
            <person name="Oliw E.H."/>
        </authorList>
    </citation>
    <scope>NUCLEOTIDE SEQUENCE [LARGE SCALE GENOMIC DNA]</scope>
    <source>
        <strain evidence="9 10">CMW7756A</strain>
    </source>
</reference>
<keyword evidence="6 7" id="KW-0804">Transcription</keyword>
<dbReference type="CDD" id="cd16320">
    <property type="entry name" value="MraZ_N"/>
    <property type="match status" value="1"/>
</dbReference>
<comment type="subunit">
    <text evidence="7">Forms oligomers.</text>
</comment>
<dbReference type="HAMAP" id="MF_01008">
    <property type="entry name" value="MraZ"/>
    <property type="match status" value="1"/>
</dbReference>
<evidence type="ECO:0000256" key="7">
    <source>
        <dbReference type="HAMAP-Rule" id="MF_01008"/>
    </source>
</evidence>
<dbReference type="InterPro" id="IPR035642">
    <property type="entry name" value="MraZ_N"/>
</dbReference>
<dbReference type="PATRIC" id="fig|54005.3.peg.915"/>
<dbReference type="CDD" id="cd16321">
    <property type="entry name" value="MraZ_C"/>
    <property type="match status" value="1"/>
</dbReference>
<gene>
    <name evidence="7" type="primary">mraZ</name>
    <name evidence="9" type="ORF">HMPREF3229_00930</name>
</gene>